<evidence type="ECO:0008006" key="3">
    <source>
        <dbReference type="Google" id="ProtNLM"/>
    </source>
</evidence>
<proteinExistence type="predicted"/>
<dbReference type="InterPro" id="IPR043128">
    <property type="entry name" value="Rev_trsase/Diguanyl_cyclase"/>
</dbReference>
<dbReference type="AlphaFoldDB" id="A0A3E2NES5"/>
<dbReference type="SUPFAM" id="SSF55073">
    <property type="entry name" value="Nucleotide cyclase"/>
    <property type="match status" value="1"/>
</dbReference>
<reference evidence="1 2" key="1">
    <citation type="submission" date="2018-07" db="EMBL/GenBank/DDBJ databases">
        <title>New species, Clostridium PI-S10-A1B.</title>
        <authorList>
            <person name="Krishna G."/>
            <person name="Summeta K."/>
            <person name="Shikha S."/>
            <person name="Prabhu P.B."/>
            <person name="Suresh K."/>
        </authorList>
    </citation>
    <scope>NUCLEOTIDE SEQUENCE [LARGE SCALE GENOMIC DNA]</scope>
    <source>
        <strain evidence="1 2">PI-S10-A1B</strain>
    </source>
</reference>
<protein>
    <recommendedName>
        <fullName evidence="3">Diguanylate cyclase</fullName>
    </recommendedName>
</protein>
<evidence type="ECO:0000313" key="2">
    <source>
        <dbReference type="Proteomes" id="UP000260680"/>
    </source>
</evidence>
<accession>A0A3E2NES5</accession>
<organism evidence="1 2">
    <name type="scientific">Lacrimispora amygdalina</name>
    <dbReference type="NCBI Taxonomy" id="253257"/>
    <lineage>
        <taxon>Bacteria</taxon>
        <taxon>Bacillati</taxon>
        <taxon>Bacillota</taxon>
        <taxon>Clostridia</taxon>
        <taxon>Lachnospirales</taxon>
        <taxon>Lachnospiraceae</taxon>
        <taxon>Lacrimispora</taxon>
    </lineage>
</organism>
<sequence length="205" mass="23999">MEYRILTRNGYKWILCHSRLSVKSGHSFLYGVMLDIEELGELYSQVEECRTPMLPEGVRLFQNREAAVGRMQNYLSRHRFLTSGLILFSFSSENASAGMKYARQSFLEQALFMKRFFREDDIMCLDGEYEILILCRNIKEEDIKIKCRRILKELRYQMMSQASKALLPVRTGMTVIRVQDDDFNECYGRVRASLLNTALSTDQEL</sequence>
<name>A0A3E2NES5_9FIRM</name>
<dbReference type="RefSeq" id="WP_117416522.1">
    <property type="nucleotide sequence ID" value="NZ_QOHO01000024.1"/>
</dbReference>
<evidence type="ECO:0000313" key="1">
    <source>
        <dbReference type="EMBL" id="RFZ79380.1"/>
    </source>
</evidence>
<dbReference type="Gene3D" id="3.30.70.270">
    <property type="match status" value="1"/>
</dbReference>
<dbReference type="InterPro" id="IPR029787">
    <property type="entry name" value="Nucleotide_cyclase"/>
</dbReference>
<gene>
    <name evidence="1" type="ORF">DS742_08265</name>
</gene>
<comment type="caution">
    <text evidence="1">The sequence shown here is derived from an EMBL/GenBank/DDBJ whole genome shotgun (WGS) entry which is preliminary data.</text>
</comment>
<dbReference type="Proteomes" id="UP000260680">
    <property type="component" value="Unassembled WGS sequence"/>
</dbReference>
<dbReference type="EMBL" id="QOHO01000024">
    <property type="protein sequence ID" value="RFZ79380.1"/>
    <property type="molecule type" value="Genomic_DNA"/>
</dbReference>